<name>U2QXI2_LEIAQ</name>
<gene>
    <name evidence="1" type="ORF">N136_04627</name>
</gene>
<proteinExistence type="predicted"/>
<dbReference type="EMBL" id="AWVQ01000849">
    <property type="protein sequence ID" value="ERK67630.1"/>
    <property type="molecule type" value="Genomic_DNA"/>
</dbReference>
<dbReference type="HOGENOM" id="CLU_3253494_0_0_11"/>
<organism evidence="1 2">
    <name type="scientific">Leifsonia aquatica ATCC 14665</name>
    <dbReference type="NCBI Taxonomy" id="1358026"/>
    <lineage>
        <taxon>Bacteria</taxon>
        <taxon>Bacillati</taxon>
        <taxon>Actinomycetota</taxon>
        <taxon>Actinomycetes</taxon>
        <taxon>Micrococcales</taxon>
        <taxon>Microbacteriaceae</taxon>
        <taxon>Leifsonia</taxon>
    </lineage>
</organism>
<dbReference type="PATRIC" id="fig|1358026.3.peg.3744"/>
<sequence length="42" mass="3816">MSGAAPATEGAPTASAPAPFTLIPLGDASAAACDGDSCALPA</sequence>
<accession>U2QXI2</accession>
<dbReference type="Proteomes" id="UP000016605">
    <property type="component" value="Unassembled WGS sequence"/>
</dbReference>
<reference evidence="1 2" key="1">
    <citation type="submission" date="2013-08" db="EMBL/GenBank/DDBJ databases">
        <authorList>
            <person name="Weinstock G."/>
            <person name="Sodergren E."/>
            <person name="Wylie T."/>
            <person name="Fulton L."/>
            <person name="Fulton R."/>
            <person name="Fronick C."/>
            <person name="O'Laughlin M."/>
            <person name="Godfrey J."/>
            <person name="Miner T."/>
            <person name="Herter B."/>
            <person name="Appelbaum E."/>
            <person name="Cordes M."/>
            <person name="Lek S."/>
            <person name="Wollam A."/>
            <person name="Pepin K.H."/>
            <person name="Palsikar V.B."/>
            <person name="Mitreva M."/>
            <person name="Wilson R.K."/>
        </authorList>
    </citation>
    <scope>NUCLEOTIDE SEQUENCE [LARGE SCALE GENOMIC DNA]</scope>
    <source>
        <strain evidence="1 2">ATCC 14665</strain>
    </source>
</reference>
<protein>
    <submittedName>
        <fullName evidence="1">Uncharacterized protein</fullName>
    </submittedName>
</protein>
<evidence type="ECO:0000313" key="2">
    <source>
        <dbReference type="Proteomes" id="UP000016605"/>
    </source>
</evidence>
<evidence type="ECO:0000313" key="1">
    <source>
        <dbReference type="EMBL" id="ERK67630.1"/>
    </source>
</evidence>
<comment type="caution">
    <text evidence="1">The sequence shown here is derived from an EMBL/GenBank/DDBJ whole genome shotgun (WGS) entry which is preliminary data.</text>
</comment>
<dbReference type="AlphaFoldDB" id="U2QXI2"/>